<evidence type="ECO:0000313" key="1">
    <source>
        <dbReference type="EMBL" id="MCA9729198.1"/>
    </source>
</evidence>
<proteinExistence type="predicted"/>
<reference evidence="1" key="2">
    <citation type="journal article" date="2021" name="Microbiome">
        <title>Successional dynamics and alternative stable states in a saline activated sludge microbial community over 9 years.</title>
        <authorList>
            <person name="Wang Y."/>
            <person name="Ye J."/>
            <person name="Ju F."/>
            <person name="Liu L."/>
            <person name="Boyd J.A."/>
            <person name="Deng Y."/>
            <person name="Parks D.H."/>
            <person name="Jiang X."/>
            <person name="Yin X."/>
            <person name="Woodcroft B.J."/>
            <person name="Tyson G.W."/>
            <person name="Hugenholtz P."/>
            <person name="Polz M.F."/>
            <person name="Zhang T."/>
        </authorList>
    </citation>
    <scope>NUCLEOTIDE SEQUENCE</scope>
    <source>
        <strain evidence="1">HKST-UBA01</strain>
    </source>
</reference>
<evidence type="ECO:0000313" key="2">
    <source>
        <dbReference type="Proteomes" id="UP000697710"/>
    </source>
</evidence>
<protein>
    <recommendedName>
        <fullName evidence="3">FlgD Ig-like domain-containing protein</fullName>
    </recommendedName>
</protein>
<organism evidence="1 2">
    <name type="scientific">Eiseniibacteriota bacterium</name>
    <dbReference type="NCBI Taxonomy" id="2212470"/>
    <lineage>
        <taxon>Bacteria</taxon>
        <taxon>Candidatus Eiseniibacteriota</taxon>
    </lineage>
</organism>
<sequence length="561" mass="60673">EALVEQINRWSFITPVEITGGLTIEGDIATVTARLRLVDSGYSFTNHQATLFLVENDVLFWGSEWDEVVRMVRSTPISLTLQGQEVEVRESFDLAGAQAVPIDRDHLFAVACYEQIDGNMETIQATDFSTFDNFFVPAYTTRIEATPDGGGTATFFGSIMNIAENADIVDLSVSGFGWPASFQIEGDPVWHTQYSLPIPAGGSIPVILRVDTDQERRIGEGFLVADSAISGQHYDAPFSVFNRSPAILLVDDDNPSTNEVGYAEALQASDYLFQQHSVPAGEDGPSARRMSGYDAVIWETGFNLQTLTMNDTQALAEYLDNGGGLLLQSMEYLSLNGSNPFNGPYLGLESFLNNARADAAAGVAGDPISDGMSFPMLEWPTPAYNKVDVVHPTAQASEVFRKQTGDPIAIRSELPNGSRTVFNTVLLSAFGDGPEPSNKTAVVRQSIDWIVEDVANPAGAPEGFLTGRTIQLGATPNPSTGVTTVRFQIPNGVERAHASLFITDVGGRLVKPLLDAPITPGWHESSWDGSDKAGRTVESGAYFAVLRCAQQTSSIKLLRIR</sequence>
<dbReference type="EMBL" id="JAGQHR010000605">
    <property type="protein sequence ID" value="MCA9729198.1"/>
    <property type="molecule type" value="Genomic_DNA"/>
</dbReference>
<accession>A0A956M1Q9</accession>
<gene>
    <name evidence="1" type="ORF">KC729_16040</name>
</gene>
<dbReference type="Gene3D" id="2.60.40.4070">
    <property type="match status" value="1"/>
</dbReference>
<name>A0A956M1Q9_UNCEI</name>
<comment type="caution">
    <text evidence="1">The sequence shown here is derived from an EMBL/GenBank/DDBJ whole genome shotgun (WGS) entry which is preliminary data.</text>
</comment>
<feature type="non-terminal residue" evidence="1">
    <location>
        <position position="1"/>
    </location>
</feature>
<dbReference type="AlphaFoldDB" id="A0A956M1Q9"/>
<reference evidence="1" key="1">
    <citation type="submission" date="2020-04" db="EMBL/GenBank/DDBJ databases">
        <authorList>
            <person name="Zhang T."/>
        </authorList>
    </citation>
    <scope>NUCLEOTIDE SEQUENCE</scope>
    <source>
        <strain evidence="1">HKST-UBA01</strain>
    </source>
</reference>
<dbReference type="Proteomes" id="UP000697710">
    <property type="component" value="Unassembled WGS sequence"/>
</dbReference>
<evidence type="ECO:0008006" key="3">
    <source>
        <dbReference type="Google" id="ProtNLM"/>
    </source>
</evidence>